<name>A0A0L0NTD3_CANAR</name>
<dbReference type="EMBL" id="LGST01000041">
    <property type="protein sequence ID" value="KND97432.1"/>
    <property type="molecule type" value="Genomic_DNA"/>
</dbReference>
<evidence type="ECO:0000313" key="2">
    <source>
        <dbReference type="Proteomes" id="UP000037122"/>
    </source>
</evidence>
<sequence>MFLNECFFPAGPLVGRDMAWHLLVELWARRDGLQSVTLRKCSSQECGGEQDASF</sequence>
<evidence type="ECO:0000313" key="1">
    <source>
        <dbReference type="EMBL" id="KND97432.1"/>
    </source>
</evidence>
<reference evidence="2" key="1">
    <citation type="journal article" date="2015" name="BMC Genomics">
        <title>Draft genome of a commonly misdiagnosed multidrug resistant pathogen Candida auris.</title>
        <authorList>
            <person name="Chatterjee S."/>
            <person name="Alampalli S.V."/>
            <person name="Nageshan R.K."/>
            <person name="Chettiar S.T."/>
            <person name="Joshi S."/>
            <person name="Tatu U.S."/>
        </authorList>
    </citation>
    <scope>NUCLEOTIDE SEQUENCE [LARGE SCALE GENOMIC DNA]</scope>
    <source>
        <strain evidence="2">6684</strain>
    </source>
</reference>
<dbReference type="Proteomes" id="UP000037122">
    <property type="component" value="Unassembled WGS sequence"/>
</dbReference>
<gene>
    <name evidence="1" type="ORF">QG37_05814</name>
</gene>
<proteinExistence type="predicted"/>
<protein>
    <submittedName>
        <fullName evidence="1">Uncharacterized protein</fullName>
    </submittedName>
</protein>
<accession>A0A0L0NTD3</accession>
<comment type="caution">
    <text evidence="1">The sequence shown here is derived from an EMBL/GenBank/DDBJ whole genome shotgun (WGS) entry which is preliminary data.</text>
</comment>
<organism evidence="1 2">
    <name type="scientific">Candidozyma auris</name>
    <name type="common">Yeast</name>
    <name type="synonym">Candida auris</name>
    <dbReference type="NCBI Taxonomy" id="498019"/>
    <lineage>
        <taxon>Eukaryota</taxon>
        <taxon>Fungi</taxon>
        <taxon>Dikarya</taxon>
        <taxon>Ascomycota</taxon>
        <taxon>Saccharomycotina</taxon>
        <taxon>Pichiomycetes</taxon>
        <taxon>Metschnikowiaceae</taxon>
        <taxon>Candidozyma</taxon>
    </lineage>
</organism>
<dbReference type="AlphaFoldDB" id="A0A0L0NTD3"/>
<dbReference type="VEuPathDB" id="FungiDB:QG37_05814"/>